<proteinExistence type="predicted"/>
<reference evidence="2" key="1">
    <citation type="submission" date="2019-11" db="EMBL/GenBank/DDBJ databases">
        <authorList>
            <person name="Feng L."/>
        </authorList>
    </citation>
    <scope>NUCLEOTIDE SEQUENCE</scope>
    <source>
        <strain evidence="2">BgluceraseaLFYP119</strain>
    </source>
</reference>
<evidence type="ECO:0008006" key="3">
    <source>
        <dbReference type="Google" id="ProtNLM"/>
    </source>
</evidence>
<protein>
    <recommendedName>
        <fullName evidence="3">Methyltransferase domain protein</fullName>
    </recommendedName>
</protein>
<sequence length="329" mass="38441">MGDLYGKVMPASKKQINDKTEYIKKQTDKLDKKIENIKSEVSNAKEQLFRQQEDHFNKTGQKINELQIAELRKHVDDIEKSVHNLTNSVNKLSNSLHLMDLQEKKIFRSTSESVWAHIFHDTIQGSEWLKNKTFYPGRWAAGYPFLYALYRSLNDFQPKSILELGLGQTTRMIGQYAAYQKECRHIVTEHDSEWIDIFKKGFELSSNTEILKLDIEKKSYYETEPSTAYVDFTERLKEKKFDLISIDAPFGGDHLEYSRMDILPLIPGCLNKDFVILLDDYNRKGEQNMIEKLEEILEENHIAYTTGKYWGNKDTFMVASESLKFLCTM</sequence>
<feature type="coiled-coil region" evidence="1">
    <location>
        <begin position="27"/>
        <end position="95"/>
    </location>
</feature>
<organism evidence="2">
    <name type="scientific">Blautia glucerasea</name>
    <dbReference type="NCBI Taxonomy" id="536633"/>
    <lineage>
        <taxon>Bacteria</taxon>
        <taxon>Bacillati</taxon>
        <taxon>Bacillota</taxon>
        <taxon>Clostridia</taxon>
        <taxon>Lachnospirales</taxon>
        <taxon>Lachnospiraceae</taxon>
        <taxon>Blautia</taxon>
    </lineage>
</organism>
<dbReference type="SUPFAM" id="SSF53335">
    <property type="entry name" value="S-adenosyl-L-methionine-dependent methyltransferases"/>
    <property type="match status" value="1"/>
</dbReference>
<dbReference type="InterPro" id="IPR029063">
    <property type="entry name" value="SAM-dependent_MTases_sf"/>
</dbReference>
<name>A0A6N2TH67_9FIRM</name>
<gene>
    <name evidence="2" type="ORF">BGLFYP119_01602</name>
</gene>
<evidence type="ECO:0000313" key="2">
    <source>
        <dbReference type="EMBL" id="VYT04925.1"/>
    </source>
</evidence>
<dbReference type="RefSeq" id="WP_156353934.1">
    <property type="nucleotide sequence ID" value="NZ_CACRST010000014.1"/>
</dbReference>
<keyword evidence="1" id="KW-0175">Coiled coil</keyword>
<accession>A0A6N2TH67</accession>
<dbReference type="EMBL" id="CACRST010000014">
    <property type="protein sequence ID" value="VYT04925.1"/>
    <property type="molecule type" value="Genomic_DNA"/>
</dbReference>
<evidence type="ECO:0000256" key="1">
    <source>
        <dbReference type="SAM" id="Coils"/>
    </source>
</evidence>
<dbReference type="Gene3D" id="3.40.50.150">
    <property type="entry name" value="Vaccinia Virus protein VP39"/>
    <property type="match status" value="1"/>
</dbReference>
<dbReference type="AlphaFoldDB" id="A0A6N2TH67"/>